<dbReference type="InterPro" id="IPR003593">
    <property type="entry name" value="AAA+_ATPase"/>
</dbReference>
<dbReference type="InterPro" id="IPR051396">
    <property type="entry name" value="Bact_Antivir_Def_Nuclease"/>
</dbReference>
<dbReference type="PANTHER" id="PTHR43581:SF4">
    <property type="entry name" value="ATP_GTP PHOSPHATASE"/>
    <property type="match status" value="1"/>
</dbReference>
<dbReference type="InterPro" id="IPR003959">
    <property type="entry name" value="ATPase_AAA_core"/>
</dbReference>
<dbReference type="InterPro" id="IPR027417">
    <property type="entry name" value="P-loop_NTPase"/>
</dbReference>
<dbReference type="Proteomes" id="UP000647235">
    <property type="component" value="Unassembled WGS sequence"/>
</dbReference>
<gene>
    <name evidence="2" type="ORF">H8S07_11330</name>
</gene>
<reference evidence="2 3" key="1">
    <citation type="submission" date="2020-08" db="EMBL/GenBank/DDBJ databases">
        <title>Genome public.</title>
        <authorList>
            <person name="Liu C."/>
            <person name="Sun Q."/>
        </authorList>
    </citation>
    <scope>NUCLEOTIDE SEQUENCE [LARGE SCALE GENOMIC DNA]</scope>
    <source>
        <strain evidence="2 3">NSJ-36</strain>
    </source>
</reference>
<dbReference type="EMBL" id="JACOOY010000015">
    <property type="protein sequence ID" value="MBC5665844.1"/>
    <property type="molecule type" value="Genomic_DNA"/>
</dbReference>
<name>A0ABR7EWW2_9FIRM</name>
<feature type="domain" description="AAA+ ATPase" evidence="1">
    <location>
        <begin position="24"/>
        <end position="299"/>
    </location>
</feature>
<keyword evidence="3" id="KW-1185">Reference proteome</keyword>
<proteinExistence type="predicted"/>
<dbReference type="SMART" id="SM00382">
    <property type="entry name" value="AAA"/>
    <property type="match status" value="1"/>
</dbReference>
<accession>A0ABR7EWW2</accession>
<organism evidence="2 3">
    <name type="scientific">Dorea hominis</name>
    <dbReference type="NCBI Taxonomy" id="2763040"/>
    <lineage>
        <taxon>Bacteria</taxon>
        <taxon>Bacillati</taxon>
        <taxon>Bacillota</taxon>
        <taxon>Clostridia</taxon>
        <taxon>Lachnospirales</taxon>
        <taxon>Lachnospiraceae</taxon>
        <taxon>Dorea</taxon>
    </lineage>
</organism>
<evidence type="ECO:0000259" key="1">
    <source>
        <dbReference type="SMART" id="SM00382"/>
    </source>
</evidence>
<evidence type="ECO:0000313" key="3">
    <source>
        <dbReference type="Proteomes" id="UP000647235"/>
    </source>
</evidence>
<dbReference type="RefSeq" id="WP_186856039.1">
    <property type="nucleotide sequence ID" value="NZ_JACOOY010000015.1"/>
</dbReference>
<dbReference type="SUPFAM" id="SSF52540">
    <property type="entry name" value="P-loop containing nucleoside triphosphate hydrolases"/>
    <property type="match status" value="1"/>
</dbReference>
<protein>
    <submittedName>
        <fullName evidence="2">AAA family ATPase</fullName>
    </submittedName>
</protein>
<evidence type="ECO:0000313" key="2">
    <source>
        <dbReference type="EMBL" id="MBC5665844.1"/>
    </source>
</evidence>
<comment type="caution">
    <text evidence="2">The sequence shown here is derived from an EMBL/GenBank/DDBJ whole genome shotgun (WGS) entry which is preliminary data.</text>
</comment>
<dbReference type="Gene3D" id="3.40.50.300">
    <property type="entry name" value="P-loop containing nucleotide triphosphate hydrolases"/>
    <property type="match status" value="1"/>
</dbReference>
<sequence>MAYKIENLQLKNFGMLEEFQCKEFSNINLIIGENGTGKTFLLKALYSAVKTLEEYKRGDDITPINDILSEKLRWTFQVDKLGDIVSKSADEGLDFRMKLNKASLEYQFSKSAASKVGAVEPVRNGKDGDSIFIPAKEVLSLFSVILKSREIDKAFGFDDTYYDLSKALRISPSRGKNFTVFAESRKVVGDVIDGKVDYDENSGKWYYRNKKNQKFSIGATSEGVKKIAIMDRLLANGYLNADSIIFIDEIESALHPKAVCQFLDMIDNIANEMGIQVFITSHSYFVIKKLFLIALKKENTVKCISLNKGKEAQICDLHDGMPDNSIIDTSIQLYEQEIEEVL</sequence>
<dbReference type="PANTHER" id="PTHR43581">
    <property type="entry name" value="ATP/GTP PHOSPHATASE"/>
    <property type="match status" value="1"/>
</dbReference>
<dbReference type="Pfam" id="PF13304">
    <property type="entry name" value="AAA_21"/>
    <property type="match status" value="1"/>
</dbReference>